<evidence type="ECO:0000256" key="4">
    <source>
        <dbReference type="ARBA" id="ARBA00022692"/>
    </source>
</evidence>
<comment type="caution">
    <text evidence="8">The sequence shown here is derived from an EMBL/GenBank/DDBJ whole genome shotgun (WGS) entry which is preliminary data.</text>
</comment>
<comment type="similarity">
    <text evidence="2">Belongs to the OmpP1/FadL family.</text>
</comment>
<name>A0A849SGS2_UNCEI</name>
<dbReference type="PANTHER" id="PTHR35093:SF8">
    <property type="entry name" value="OUTER MEMBRANE PROTEIN NMB0088-RELATED"/>
    <property type="match status" value="1"/>
</dbReference>
<dbReference type="Gene3D" id="2.40.160.60">
    <property type="entry name" value="Outer membrane protein transport protein (OMPP1/FadL/TodX)"/>
    <property type="match status" value="1"/>
</dbReference>
<evidence type="ECO:0008006" key="10">
    <source>
        <dbReference type="Google" id="ProtNLM"/>
    </source>
</evidence>
<evidence type="ECO:0000256" key="3">
    <source>
        <dbReference type="ARBA" id="ARBA00022452"/>
    </source>
</evidence>
<dbReference type="SUPFAM" id="SSF56935">
    <property type="entry name" value="Porins"/>
    <property type="match status" value="1"/>
</dbReference>
<dbReference type="EMBL" id="JABFRW010000158">
    <property type="protein sequence ID" value="NOT34948.1"/>
    <property type="molecule type" value="Genomic_DNA"/>
</dbReference>
<evidence type="ECO:0000256" key="6">
    <source>
        <dbReference type="ARBA" id="ARBA00023136"/>
    </source>
</evidence>
<evidence type="ECO:0000313" key="9">
    <source>
        <dbReference type="Proteomes" id="UP000580839"/>
    </source>
</evidence>
<accession>A0A849SGS2</accession>
<sequence>MRRSVRWSVLAFALIVPGAAWGSGYNIWEQSAVAMGMAGTGTAVVGDASAIFHNPAALTRLGKGWHGNGVFHLLHATTSFAGVDPKPGFGTIEEMEPGVFPIPNAYLARVEPNRWAIGIGAFAPFGLGVEWKDPTRFTGREIVTKADLKTVNGNATFAWAFNEQWSVGAGFDALLAEVELNRINRAPYPGSGGLVNVANVKLESDLTPGYGFNAGFAFTPSETWRFGAAYRSSIEVEIEDGKATFDQILANTGNAASDAVFNAQVAAGLPPDQAVGTTLKFPAIWSLGTAWKSGEWTAALDVNLMQWSIFDELALEFEQTPSVNSTIVEEYEDALQVRIGAEHRLEKWTYRFGYYFDQHAAPTESVSPLLPDTNRHGASVGASLPLGWGQGATLDAYELAVFPTRVDTKGVNRDDYNGHYRSFVNVLGIGLSIHF</sequence>
<dbReference type="GO" id="GO:0015483">
    <property type="term" value="F:long-chain fatty acid transporting porin activity"/>
    <property type="evidence" value="ECO:0007669"/>
    <property type="project" value="TreeGrafter"/>
</dbReference>
<keyword evidence="5" id="KW-0732">Signal</keyword>
<evidence type="ECO:0000256" key="5">
    <source>
        <dbReference type="ARBA" id="ARBA00022729"/>
    </source>
</evidence>
<dbReference type="PANTHER" id="PTHR35093">
    <property type="entry name" value="OUTER MEMBRANE PROTEIN NMB0088-RELATED"/>
    <property type="match status" value="1"/>
</dbReference>
<dbReference type="InterPro" id="IPR005017">
    <property type="entry name" value="OMPP1/FadL/TodX"/>
</dbReference>
<evidence type="ECO:0000313" key="8">
    <source>
        <dbReference type="EMBL" id="NOT34948.1"/>
    </source>
</evidence>
<dbReference type="Proteomes" id="UP000580839">
    <property type="component" value="Unassembled WGS sequence"/>
</dbReference>
<dbReference type="GO" id="GO:0009279">
    <property type="term" value="C:cell outer membrane"/>
    <property type="evidence" value="ECO:0007669"/>
    <property type="project" value="UniProtKB-SubCell"/>
</dbReference>
<keyword evidence="3" id="KW-1134">Transmembrane beta strand</keyword>
<keyword evidence="4" id="KW-0812">Transmembrane</keyword>
<dbReference type="AlphaFoldDB" id="A0A849SGS2"/>
<keyword evidence="7" id="KW-0998">Cell outer membrane</keyword>
<organism evidence="8 9">
    <name type="scientific">Eiseniibacteriota bacterium</name>
    <dbReference type="NCBI Taxonomy" id="2212470"/>
    <lineage>
        <taxon>Bacteria</taxon>
        <taxon>Candidatus Eiseniibacteriota</taxon>
    </lineage>
</organism>
<evidence type="ECO:0000256" key="7">
    <source>
        <dbReference type="ARBA" id="ARBA00023237"/>
    </source>
</evidence>
<protein>
    <recommendedName>
        <fullName evidence="10">Transporter</fullName>
    </recommendedName>
</protein>
<proteinExistence type="inferred from homology"/>
<comment type="subcellular location">
    <subcellularLocation>
        <location evidence="1">Cell outer membrane</location>
        <topology evidence="1">Multi-pass membrane protein</topology>
    </subcellularLocation>
</comment>
<dbReference type="Pfam" id="PF03349">
    <property type="entry name" value="Toluene_X"/>
    <property type="match status" value="1"/>
</dbReference>
<gene>
    <name evidence="8" type="ORF">HOP12_12365</name>
</gene>
<keyword evidence="6" id="KW-0472">Membrane</keyword>
<evidence type="ECO:0000256" key="1">
    <source>
        <dbReference type="ARBA" id="ARBA00004571"/>
    </source>
</evidence>
<reference evidence="8 9" key="1">
    <citation type="submission" date="2020-04" db="EMBL/GenBank/DDBJ databases">
        <title>Metagenomic profiling of ammonia- and methane-oxidizing microorganisms in a Dutch drinking water treatment plant.</title>
        <authorList>
            <person name="Poghosyan L."/>
            <person name="Leucker S."/>
        </authorList>
    </citation>
    <scope>NUCLEOTIDE SEQUENCE [LARGE SCALE GENOMIC DNA]</scope>
    <source>
        <strain evidence="8">S-RSF-IL-03</strain>
    </source>
</reference>
<evidence type="ECO:0000256" key="2">
    <source>
        <dbReference type="ARBA" id="ARBA00008163"/>
    </source>
</evidence>